<dbReference type="Gene3D" id="2.40.10.10">
    <property type="entry name" value="Trypsin-like serine proteases"/>
    <property type="match status" value="1"/>
</dbReference>
<sequence>MLRIFKLFALSLFIFSSEFSKFAANGLQIGSVAISSSSSTQQDTREKNGEKAAEISQFSKDLVNVKTIYSNKNGKQEVDCTGIILKPGLVLTTAECVKNKGSPKTTTVYRTNYISEKNVIKTVTNGESTDTEITKNYAILVLEKEIEKEGIGASLFSGKFDLDSFTMYSMGIDGNPTEFIVPKTFEYQNIDKKCKTCIGYTFGKDFLEQKNSGQIVLYLKKNKIWFYGINNYKKNKEVVGIITIYGRGFITASKDILDWVEKLEGLDKIESDAIFKAIQEKSDEINGLIKGDSNISKEISDRALAEANVLSERANVLSERANVLKEPARFKESLKKLGDAINSLNMKININVRSGE</sequence>
<reference evidence="2 3" key="1">
    <citation type="journal article" date="2016" name="Mol. Biol. Evol.">
        <title>Genome-Wide Survey of Gut Fungi (Harpellales) Reveals the First Horizontally Transferred Ubiquitin Gene from a Mosquito Host.</title>
        <authorList>
            <person name="Wang Y."/>
            <person name="White M.M."/>
            <person name="Kvist S."/>
            <person name="Moncalvo J.M."/>
        </authorList>
    </citation>
    <scope>NUCLEOTIDE SEQUENCE [LARGE SCALE GENOMIC DNA]</scope>
    <source>
        <strain evidence="2 3">ALG-7-W6</strain>
    </source>
</reference>
<organism evidence="2 3">
    <name type="scientific">Smittium mucronatum</name>
    <dbReference type="NCBI Taxonomy" id="133383"/>
    <lineage>
        <taxon>Eukaryota</taxon>
        <taxon>Fungi</taxon>
        <taxon>Fungi incertae sedis</taxon>
        <taxon>Zoopagomycota</taxon>
        <taxon>Kickxellomycotina</taxon>
        <taxon>Harpellomycetes</taxon>
        <taxon>Harpellales</taxon>
        <taxon>Legeriomycetaceae</taxon>
        <taxon>Smittium</taxon>
    </lineage>
</organism>
<accession>A0A1R0GXN8</accession>
<evidence type="ECO:0008006" key="4">
    <source>
        <dbReference type="Google" id="ProtNLM"/>
    </source>
</evidence>
<gene>
    <name evidence="2" type="ORF">AYI68_g4231</name>
</gene>
<comment type="caution">
    <text evidence="2">The sequence shown here is derived from an EMBL/GenBank/DDBJ whole genome shotgun (WGS) entry which is preliminary data.</text>
</comment>
<dbReference type="Proteomes" id="UP000187455">
    <property type="component" value="Unassembled WGS sequence"/>
</dbReference>
<feature type="signal peptide" evidence="1">
    <location>
        <begin position="1"/>
        <end position="24"/>
    </location>
</feature>
<name>A0A1R0GXN8_9FUNG</name>
<feature type="chain" id="PRO_5012277288" description="Peptidase S1 domain-containing protein" evidence="1">
    <location>
        <begin position="25"/>
        <end position="356"/>
    </location>
</feature>
<proteinExistence type="predicted"/>
<dbReference type="SUPFAM" id="SSF50494">
    <property type="entry name" value="Trypsin-like serine proteases"/>
    <property type="match status" value="1"/>
</dbReference>
<evidence type="ECO:0000313" key="3">
    <source>
        <dbReference type="Proteomes" id="UP000187455"/>
    </source>
</evidence>
<evidence type="ECO:0000256" key="1">
    <source>
        <dbReference type="SAM" id="SignalP"/>
    </source>
</evidence>
<dbReference type="InterPro" id="IPR009003">
    <property type="entry name" value="Peptidase_S1_PA"/>
</dbReference>
<protein>
    <recommendedName>
        <fullName evidence="4">Peptidase S1 domain-containing protein</fullName>
    </recommendedName>
</protein>
<evidence type="ECO:0000313" key="2">
    <source>
        <dbReference type="EMBL" id="OLY81663.1"/>
    </source>
</evidence>
<dbReference type="InterPro" id="IPR043504">
    <property type="entry name" value="Peptidase_S1_PA_chymotrypsin"/>
</dbReference>
<dbReference type="AlphaFoldDB" id="A0A1R0GXN8"/>
<keyword evidence="1" id="KW-0732">Signal</keyword>
<dbReference type="EMBL" id="LSSL01002270">
    <property type="protein sequence ID" value="OLY81663.1"/>
    <property type="molecule type" value="Genomic_DNA"/>
</dbReference>
<keyword evidence="3" id="KW-1185">Reference proteome</keyword>